<dbReference type="GO" id="GO:0005886">
    <property type="term" value="C:plasma membrane"/>
    <property type="evidence" value="ECO:0007669"/>
    <property type="project" value="TreeGrafter"/>
</dbReference>
<keyword evidence="3" id="KW-0472">Membrane</keyword>
<dbReference type="GO" id="GO:0004888">
    <property type="term" value="F:transmembrane signaling receptor activity"/>
    <property type="evidence" value="ECO:0007669"/>
    <property type="project" value="TreeGrafter"/>
</dbReference>
<dbReference type="GeneTree" id="ENSGT00950000182977"/>
<reference evidence="5" key="2">
    <citation type="submission" date="2025-09" db="UniProtKB">
        <authorList>
            <consortium name="Ensembl"/>
        </authorList>
    </citation>
    <scope>IDENTIFICATION</scope>
</reference>
<dbReference type="InterPro" id="IPR013783">
    <property type="entry name" value="Ig-like_fold"/>
</dbReference>
<dbReference type="Gene3D" id="2.60.40.10">
    <property type="entry name" value="Immunoglobulins"/>
    <property type="match status" value="2"/>
</dbReference>
<keyword evidence="2" id="KW-0812">Transmembrane</keyword>
<dbReference type="InterPro" id="IPR003599">
    <property type="entry name" value="Ig_sub"/>
</dbReference>
<evidence type="ECO:0000259" key="4">
    <source>
        <dbReference type="PROSITE" id="PS50835"/>
    </source>
</evidence>
<dbReference type="InterPro" id="IPR007110">
    <property type="entry name" value="Ig-like_dom"/>
</dbReference>
<dbReference type="STRING" id="61819.ENSACIP00000005512"/>
<dbReference type="CDD" id="cd05716">
    <property type="entry name" value="IgV_pIgR_like"/>
    <property type="match status" value="1"/>
</dbReference>
<dbReference type="InterPro" id="IPR050671">
    <property type="entry name" value="CD300_family_receptors"/>
</dbReference>
<dbReference type="PANTHER" id="PTHR11860">
    <property type="entry name" value="POLYMERIC-IMMUNOGLOBULIN RECEPTOR"/>
    <property type="match status" value="1"/>
</dbReference>
<organism evidence="5 6">
    <name type="scientific">Amphilophus citrinellus</name>
    <name type="common">Midas cichlid</name>
    <name type="synonym">Cichlasoma citrinellum</name>
    <dbReference type="NCBI Taxonomy" id="61819"/>
    <lineage>
        <taxon>Eukaryota</taxon>
        <taxon>Metazoa</taxon>
        <taxon>Chordata</taxon>
        <taxon>Craniata</taxon>
        <taxon>Vertebrata</taxon>
        <taxon>Euteleostomi</taxon>
        <taxon>Actinopterygii</taxon>
        <taxon>Neopterygii</taxon>
        <taxon>Teleostei</taxon>
        <taxon>Neoteleostei</taxon>
        <taxon>Acanthomorphata</taxon>
        <taxon>Ovalentaria</taxon>
        <taxon>Cichlomorphae</taxon>
        <taxon>Cichliformes</taxon>
        <taxon>Cichlidae</taxon>
        <taxon>New World cichlids</taxon>
        <taxon>Cichlasomatinae</taxon>
        <taxon>Heroini</taxon>
        <taxon>Amphilophus</taxon>
    </lineage>
</organism>
<dbReference type="Pfam" id="PF07686">
    <property type="entry name" value="V-set"/>
    <property type="match status" value="2"/>
</dbReference>
<proteinExistence type="predicted"/>
<dbReference type="Proteomes" id="UP000261340">
    <property type="component" value="Unplaced"/>
</dbReference>
<dbReference type="InterPro" id="IPR036179">
    <property type="entry name" value="Ig-like_dom_sf"/>
</dbReference>
<comment type="subcellular location">
    <subcellularLocation>
        <location evidence="1">Membrane</location>
    </subcellularLocation>
</comment>
<dbReference type="AlphaFoldDB" id="A0A3Q0R606"/>
<dbReference type="PROSITE" id="PS50835">
    <property type="entry name" value="IG_LIKE"/>
    <property type="match status" value="1"/>
</dbReference>
<evidence type="ECO:0000313" key="6">
    <source>
        <dbReference type="Proteomes" id="UP000261340"/>
    </source>
</evidence>
<accession>A0A3Q0R606</accession>
<dbReference type="SMART" id="SM00409">
    <property type="entry name" value="IG"/>
    <property type="match status" value="2"/>
</dbReference>
<reference evidence="5" key="1">
    <citation type="submission" date="2025-08" db="UniProtKB">
        <authorList>
            <consortium name="Ensembl"/>
        </authorList>
    </citation>
    <scope>IDENTIFICATION</scope>
</reference>
<evidence type="ECO:0000313" key="5">
    <source>
        <dbReference type="Ensembl" id="ENSACIP00000005512.1"/>
    </source>
</evidence>
<evidence type="ECO:0000256" key="3">
    <source>
        <dbReference type="ARBA" id="ARBA00023136"/>
    </source>
</evidence>
<dbReference type="OMA" id="KQHKKYW"/>
<name>A0A3Q0R606_AMPCI</name>
<dbReference type="Ensembl" id="ENSACIT00000005680.1">
    <property type="protein sequence ID" value="ENSACIP00000005512.1"/>
    <property type="gene ID" value="ENSACIG00000004349.1"/>
</dbReference>
<evidence type="ECO:0000256" key="2">
    <source>
        <dbReference type="ARBA" id="ARBA00022692"/>
    </source>
</evidence>
<keyword evidence="6" id="KW-1185">Reference proteome</keyword>
<evidence type="ECO:0000256" key="1">
    <source>
        <dbReference type="ARBA" id="ARBA00004370"/>
    </source>
</evidence>
<sequence length="265" mass="29840">VNLCLCRLLLTFTLCFWQILSLKSTMFFMVLEGGSITIPCRYDPQYANHVKYWCWGSMREFCSSLARTDETHPTNPTEDKVSIFDDPAQAVFTVTMNNLKEGESGWYMCGVELGNGWKPDDVAFTKVKVIHVVNSMVSGEEGGTVAVECLYSERYRGSEKKWCRSGGWSSCLSTGSEGSYEDASVAISDDRTGAFTVTLKKLQMRDAGWYLCSAGQQQVPVQVQVTPRSSTSFSGNTDFKCTDLIYLYFLFLIFCMDRIQNPRLL</sequence>
<dbReference type="SUPFAM" id="SSF48726">
    <property type="entry name" value="Immunoglobulin"/>
    <property type="match status" value="2"/>
</dbReference>
<dbReference type="PANTHER" id="PTHR11860:SF87">
    <property type="entry name" value="CMRF35-LIKE MOLECULE 8"/>
    <property type="match status" value="1"/>
</dbReference>
<protein>
    <submittedName>
        <fullName evidence="5">Polymeric immunoglobulin receptor</fullName>
    </submittedName>
</protein>
<dbReference type="InterPro" id="IPR013106">
    <property type="entry name" value="Ig_V-set"/>
</dbReference>
<feature type="domain" description="Ig-like" evidence="4">
    <location>
        <begin position="119"/>
        <end position="226"/>
    </location>
</feature>